<dbReference type="InterPro" id="IPR054790">
    <property type="entry name" value="MurU"/>
</dbReference>
<dbReference type="InterPro" id="IPR029044">
    <property type="entry name" value="Nucleotide-diphossugar_trans"/>
</dbReference>
<dbReference type="InterPro" id="IPR050065">
    <property type="entry name" value="GlmU-like"/>
</dbReference>
<keyword evidence="1 4" id="KW-0808">Transferase</keyword>
<dbReference type="EMBL" id="CP051685">
    <property type="protein sequence ID" value="QJE00353.1"/>
    <property type="molecule type" value="Genomic_DNA"/>
</dbReference>
<dbReference type="CDD" id="cd06422">
    <property type="entry name" value="NTP_transferase_like_1"/>
    <property type="match status" value="1"/>
</dbReference>
<gene>
    <name evidence="4" type="ORF">HH212_10240</name>
</gene>
<evidence type="ECO:0000259" key="3">
    <source>
        <dbReference type="Pfam" id="PF00483"/>
    </source>
</evidence>
<protein>
    <submittedName>
        <fullName evidence="4">Nucleotidyltransferase family protein</fullName>
    </submittedName>
</protein>
<dbReference type="PANTHER" id="PTHR43584">
    <property type="entry name" value="NUCLEOTIDYL TRANSFERASE"/>
    <property type="match status" value="1"/>
</dbReference>
<dbReference type="RefSeq" id="WP_170202385.1">
    <property type="nucleotide sequence ID" value="NZ_CP051685.1"/>
</dbReference>
<proteinExistence type="predicted"/>
<dbReference type="AlphaFoldDB" id="A0A7Z2VVQ5"/>
<sequence>MKAMIFAAGRGERMRPLTDTVPKPLLKVRGRPLIAWHVLNLVRAGIRDIVINHSHLGHMIEQELGDGSRYGARIVYSHEPTPLETAGGIANALHLLGDEPFLAVSGDIYAPYFDFEQVKDALKDQDMLGKDIPLDKRDIAWLYLTPNPWHNPEGDFGLTMYTLSNDGAPKWNFAGIGVYRPEMFEGIGAGEFLKFGPLMRKFIEQGRVGGELYEGEWVNVGTVEQLEALNAPFGARKGGAGNSGSSGSSGGGAA</sequence>
<dbReference type="KEGG" id="mfy:HH212_10240"/>
<organism evidence="4 5">
    <name type="scientific">Massilia forsythiae</name>
    <dbReference type="NCBI Taxonomy" id="2728020"/>
    <lineage>
        <taxon>Bacteria</taxon>
        <taxon>Pseudomonadati</taxon>
        <taxon>Pseudomonadota</taxon>
        <taxon>Betaproteobacteria</taxon>
        <taxon>Burkholderiales</taxon>
        <taxon>Oxalobacteraceae</taxon>
        <taxon>Telluria group</taxon>
        <taxon>Massilia</taxon>
    </lineage>
</organism>
<dbReference type="Proteomes" id="UP000502415">
    <property type="component" value="Chromosome"/>
</dbReference>
<dbReference type="InterPro" id="IPR005835">
    <property type="entry name" value="NTP_transferase_dom"/>
</dbReference>
<evidence type="ECO:0000313" key="5">
    <source>
        <dbReference type="Proteomes" id="UP000502415"/>
    </source>
</evidence>
<name>A0A7Z2VVQ5_9BURK</name>
<evidence type="ECO:0000256" key="1">
    <source>
        <dbReference type="ARBA" id="ARBA00022679"/>
    </source>
</evidence>
<evidence type="ECO:0000313" key="4">
    <source>
        <dbReference type="EMBL" id="QJE00353.1"/>
    </source>
</evidence>
<evidence type="ECO:0000256" key="2">
    <source>
        <dbReference type="ARBA" id="ARBA00022695"/>
    </source>
</evidence>
<keyword evidence="2" id="KW-0548">Nucleotidyltransferase</keyword>
<accession>A0A7Z2VVQ5</accession>
<dbReference type="Pfam" id="PF00483">
    <property type="entry name" value="NTP_transferase"/>
    <property type="match status" value="1"/>
</dbReference>
<dbReference type="NCBIfam" id="NF045761">
    <property type="entry name" value="NAMPUrTaseMurU"/>
    <property type="match status" value="1"/>
</dbReference>
<feature type="domain" description="Nucleotidyl transferase" evidence="3">
    <location>
        <begin position="2"/>
        <end position="122"/>
    </location>
</feature>
<dbReference type="Gene3D" id="3.90.550.10">
    <property type="entry name" value="Spore Coat Polysaccharide Biosynthesis Protein SpsA, Chain A"/>
    <property type="match status" value="1"/>
</dbReference>
<dbReference type="PANTHER" id="PTHR43584:SF8">
    <property type="entry name" value="N-ACETYLMURAMATE ALPHA-1-PHOSPHATE URIDYLYLTRANSFERASE"/>
    <property type="match status" value="1"/>
</dbReference>
<dbReference type="SUPFAM" id="SSF53448">
    <property type="entry name" value="Nucleotide-diphospho-sugar transferases"/>
    <property type="match status" value="1"/>
</dbReference>
<dbReference type="GO" id="GO:0016779">
    <property type="term" value="F:nucleotidyltransferase activity"/>
    <property type="evidence" value="ECO:0007669"/>
    <property type="project" value="UniProtKB-KW"/>
</dbReference>
<keyword evidence="5" id="KW-1185">Reference proteome</keyword>
<reference evidence="4 5" key="1">
    <citation type="submission" date="2020-04" db="EMBL/GenBank/DDBJ databases">
        <title>Genome sequencing of novel species.</title>
        <authorList>
            <person name="Heo J."/>
            <person name="Kim S.-J."/>
            <person name="Kim J.-S."/>
            <person name="Hong S.-B."/>
            <person name="Kwon S.-W."/>
        </authorList>
    </citation>
    <scope>NUCLEOTIDE SEQUENCE [LARGE SCALE GENOMIC DNA]</scope>
    <source>
        <strain evidence="4 5">GN2-R2</strain>
    </source>
</reference>